<proteinExistence type="predicted"/>
<evidence type="ECO:0000256" key="1">
    <source>
        <dbReference type="SAM" id="MobiDB-lite"/>
    </source>
</evidence>
<organism evidence="2 3">
    <name type="scientific">Paraburkholderia phenoliruptrix</name>
    <dbReference type="NCBI Taxonomy" id="252970"/>
    <lineage>
        <taxon>Bacteria</taxon>
        <taxon>Pseudomonadati</taxon>
        <taxon>Pseudomonadota</taxon>
        <taxon>Betaproteobacteria</taxon>
        <taxon>Burkholderiales</taxon>
        <taxon>Burkholderiaceae</taxon>
        <taxon>Paraburkholderia</taxon>
    </lineage>
</organism>
<evidence type="ECO:0000313" key="2">
    <source>
        <dbReference type="EMBL" id="CAB4051018.1"/>
    </source>
</evidence>
<dbReference type="Gene3D" id="3.30.56.50">
    <property type="entry name" value="Putative DNA-binding domain, N-terminal subdomain of bacterial translation initiation factor IF2"/>
    <property type="match status" value="1"/>
</dbReference>
<accession>A0A6J5KAY4</accession>
<gene>
    <name evidence="2" type="ORF">LMG9964_04686</name>
</gene>
<dbReference type="EMBL" id="CADILN010000007">
    <property type="protein sequence ID" value="CAB4051018.1"/>
    <property type="molecule type" value="Genomic_DNA"/>
</dbReference>
<sequence length="80" mass="9099">MKNPTVKHFASELDMSPQVLLDLLKSARVVKQSFEDRVSDADKVRLHAYLLSKHTSTKAVSTRKLTPERPCQHKLPLSFP</sequence>
<evidence type="ECO:0000313" key="3">
    <source>
        <dbReference type="Proteomes" id="UP000494102"/>
    </source>
</evidence>
<feature type="region of interest" description="Disordered" evidence="1">
    <location>
        <begin position="60"/>
        <end position="80"/>
    </location>
</feature>
<reference evidence="2 3" key="1">
    <citation type="submission" date="2020-04" db="EMBL/GenBank/DDBJ databases">
        <authorList>
            <person name="De Canck E."/>
        </authorList>
    </citation>
    <scope>NUCLEOTIDE SEQUENCE [LARGE SCALE GENOMIC DNA]</scope>
    <source>
        <strain evidence="2 3">LMG 9964</strain>
    </source>
</reference>
<dbReference type="SUPFAM" id="SSF46955">
    <property type="entry name" value="Putative DNA-binding domain"/>
    <property type="match status" value="1"/>
</dbReference>
<evidence type="ECO:0008006" key="4">
    <source>
        <dbReference type="Google" id="ProtNLM"/>
    </source>
</evidence>
<name>A0A6J5KAY4_9BURK</name>
<protein>
    <recommendedName>
        <fullName evidence="4">Translation initiation factor IF-2 N-terminal domain-containing protein</fullName>
    </recommendedName>
</protein>
<dbReference type="Proteomes" id="UP000494102">
    <property type="component" value="Unassembled WGS sequence"/>
</dbReference>
<dbReference type="AlphaFoldDB" id="A0A6J5KAY4"/>
<dbReference type="InterPro" id="IPR009061">
    <property type="entry name" value="DNA-bd_dom_put_sf"/>
</dbReference>